<dbReference type="InterPro" id="IPR010730">
    <property type="entry name" value="HET"/>
</dbReference>
<dbReference type="Pfam" id="PF06985">
    <property type="entry name" value="HET"/>
    <property type="match status" value="1"/>
</dbReference>
<dbReference type="SMART" id="SM00220">
    <property type="entry name" value="S_TKc"/>
    <property type="match status" value="1"/>
</dbReference>
<evidence type="ECO:0000313" key="3">
    <source>
        <dbReference type="Proteomes" id="UP000005206"/>
    </source>
</evidence>
<dbReference type="PANTHER" id="PTHR33112:SF10">
    <property type="entry name" value="TOL"/>
    <property type="match status" value="1"/>
</dbReference>
<reference evidence="2 3" key="1">
    <citation type="journal article" date="2009" name="PLoS Genet.">
        <title>The genome of Nectria haematococca: contribution of supernumerary chromosomes to gene expansion.</title>
        <authorList>
            <person name="Coleman J.J."/>
            <person name="Rounsley S.D."/>
            <person name="Rodriguez-Carres M."/>
            <person name="Kuo A."/>
            <person name="Wasmann C.C."/>
            <person name="Grimwood J."/>
            <person name="Schmutz J."/>
            <person name="Taga M."/>
            <person name="White G.J."/>
            <person name="Zhou S."/>
            <person name="Schwartz D.C."/>
            <person name="Freitag M."/>
            <person name="Ma L.J."/>
            <person name="Danchin E.G."/>
            <person name="Henrissat B."/>
            <person name="Coutinho P.M."/>
            <person name="Nelson D.R."/>
            <person name="Straney D."/>
            <person name="Napoli C.A."/>
            <person name="Barker B.M."/>
            <person name="Gribskov M."/>
            <person name="Rep M."/>
            <person name="Kroken S."/>
            <person name="Molnar I."/>
            <person name="Rensing C."/>
            <person name="Kennell J.C."/>
            <person name="Zamora J."/>
            <person name="Farman M.L."/>
            <person name="Selker E.U."/>
            <person name="Salamov A."/>
            <person name="Shapiro H."/>
            <person name="Pangilinan J."/>
            <person name="Lindquist E."/>
            <person name="Lamers C."/>
            <person name="Grigoriev I.V."/>
            <person name="Geiser D.M."/>
            <person name="Covert S.F."/>
            <person name="Temporini E."/>
            <person name="Vanetten H.D."/>
        </authorList>
    </citation>
    <scope>NUCLEOTIDE SEQUENCE [LARGE SCALE GENOMIC DNA]</scope>
    <source>
        <strain evidence="3">ATCC MYA-4622 / CBS 123669 / FGSC 9596 / NRRL 45880 / 77-13-4</strain>
    </source>
</reference>
<proteinExistence type="predicted"/>
<dbReference type="eggNOG" id="KOG0583">
    <property type="taxonomic scope" value="Eukaryota"/>
</dbReference>
<dbReference type="GeneID" id="9665099"/>
<dbReference type="Gene3D" id="1.10.510.10">
    <property type="entry name" value="Transferase(Phosphotransferase) domain 1"/>
    <property type="match status" value="1"/>
</dbReference>
<dbReference type="Gene3D" id="3.30.200.20">
    <property type="entry name" value="Phosphorylase Kinase, domain 1"/>
    <property type="match status" value="1"/>
</dbReference>
<sequence length="1158" mass="131616">MAASNRQQEGIVSDSSIRDCCVNRFGDATGQETYDLFVPQDDIDSLTERDRVELTLKDQLQLNMAQDVLELTEYVVKKATKVFLLLIYCDAIDHIQDLQKADFTNNDLPLFEKPYRGGSGVSMHKWRLNDDASTYAEEQILSCFSTWPESKLDDFLRKQWVFLAPAFTKDKFDYVFYPPSPLPYLSTQAPGKSAGGGHFGTIKRCGLHNGHHDHQSLFEGEETEPHVKVAVKKLNERDSPDTDVNRFYVKERDTLEKMRRLDHRHLIKAIAAYKKGFDRYFVFPWAQGGSLRDLWQTNVSLDGDLVSWAIDQMAGLSDGLRQLHKRHTRHGDLKPENILCFTSGNGSPHQGTLVLADVGLAKYHPEYTRDRTKHTTTRHGTKIYEPPEMFTNQGNGPVSRKYDVWSLGCVFLEFTIWLLYGRSGLASFRQKLFQDHRAEGFWETESTQKPKIHQDVEDEINKILTEDLKADSALRDMVKLIVKLLLAPMIVERATTKAFLPELNAIKGNCSNTQYLFNSELQELARRRSESDANVVDEIQHPSREYPRTSLLRDQWQNVADNETARTLISRLGWPSLHPKTDTSRFCHSCAALDFQLPTLDLHRSIQELGSGPDDCSLCHFLFSCLVKVKPTPDEPVRLFRDDASHTLRVLPSASPIISIYFDPVSRDTPPSYAQLGLPILPERGSQRQFSLLNEWINLCDTNHDCTSVQEHEGSIDSMPTRVLHVGTVENPCLRLVETGDSIRDKYIALSHCWGKLSEDQKFTTSAGNLDDRKQEIPFDEMPKSFQDAVRVTRNLGVSYLWIDSLCIIQGDEADWEVESAKMEEVFNSAYCTIAASSAESSLVGFLGERTPRAYATIQTSQGPVIYLAEAIDNFQGHVEQSVLNSRGWVLQERALSRRTIHFTSTQAYWECGHGIYCETLAQLRNPQSQFLGDSSFPNLGLQYYKDERIRLVQHLYRVYCALQLTNPADRSKAILGLQKRLSRTFKSRADYGVIYGYFERTILWQAKTPNSLSRIPYGDERAVPSWSWMACTGEIQYMDIPFRQVSWTGNPTNPIENVPEGAEWDGELTAEASQLLIGRNELLSRAVIDCRTYTFDSVTWRCVVVGKSKMADEHGNIVHYVLLIRPLGGPAQVYERAGVGKLLDTQISKGTTKVYLR</sequence>
<dbReference type="EMBL" id="GG698923">
    <property type="protein sequence ID" value="EEU37271.1"/>
    <property type="molecule type" value="Genomic_DNA"/>
</dbReference>
<feature type="domain" description="Protein kinase" evidence="1">
    <location>
        <begin position="188"/>
        <end position="490"/>
    </location>
</feature>
<dbReference type="InParanoid" id="C7ZF81"/>
<dbReference type="PROSITE" id="PS50011">
    <property type="entry name" value="PROTEIN_KINASE_DOM"/>
    <property type="match status" value="1"/>
</dbReference>
<dbReference type="GO" id="GO:0004672">
    <property type="term" value="F:protein kinase activity"/>
    <property type="evidence" value="ECO:0007669"/>
    <property type="project" value="InterPro"/>
</dbReference>
<dbReference type="OrthoDB" id="5125733at2759"/>
<name>C7ZF81_FUSV7</name>
<accession>C7ZF81</accession>
<evidence type="ECO:0000313" key="2">
    <source>
        <dbReference type="EMBL" id="EEU37271.1"/>
    </source>
</evidence>
<dbReference type="SUPFAM" id="SSF56112">
    <property type="entry name" value="Protein kinase-like (PK-like)"/>
    <property type="match status" value="1"/>
</dbReference>
<dbReference type="VEuPathDB" id="FungiDB:NECHADRAFT_78374"/>
<dbReference type="GO" id="GO:0005524">
    <property type="term" value="F:ATP binding"/>
    <property type="evidence" value="ECO:0007669"/>
    <property type="project" value="InterPro"/>
</dbReference>
<gene>
    <name evidence="2" type="ORF">NECHADRAFT_78374</name>
</gene>
<dbReference type="Proteomes" id="UP000005206">
    <property type="component" value="Chromosome 3"/>
</dbReference>
<evidence type="ECO:0000259" key="1">
    <source>
        <dbReference type="PROSITE" id="PS50011"/>
    </source>
</evidence>
<keyword evidence="3" id="KW-1185">Reference proteome</keyword>
<dbReference type="InterPro" id="IPR011009">
    <property type="entry name" value="Kinase-like_dom_sf"/>
</dbReference>
<dbReference type="OMA" id="ATENIWA"/>
<dbReference type="CDD" id="cd00180">
    <property type="entry name" value="PKc"/>
    <property type="match status" value="1"/>
</dbReference>
<protein>
    <recommendedName>
        <fullName evidence="1">Protein kinase domain-containing protein</fullName>
    </recommendedName>
</protein>
<dbReference type="InterPro" id="IPR000719">
    <property type="entry name" value="Prot_kinase_dom"/>
</dbReference>
<dbReference type="HOGENOM" id="CLU_002639_7_0_1"/>
<dbReference type="Pfam" id="PF00069">
    <property type="entry name" value="Pkinase"/>
    <property type="match status" value="1"/>
</dbReference>
<dbReference type="KEGG" id="nhe:NECHADRAFT_78374"/>
<organism evidence="2 3">
    <name type="scientific">Fusarium vanettenii (strain ATCC MYA-4622 / CBS 123669 / FGSC 9596 / NRRL 45880 / 77-13-4)</name>
    <name type="common">Fusarium solani subsp. pisi</name>
    <dbReference type="NCBI Taxonomy" id="660122"/>
    <lineage>
        <taxon>Eukaryota</taxon>
        <taxon>Fungi</taxon>
        <taxon>Dikarya</taxon>
        <taxon>Ascomycota</taxon>
        <taxon>Pezizomycotina</taxon>
        <taxon>Sordariomycetes</taxon>
        <taxon>Hypocreomycetidae</taxon>
        <taxon>Hypocreales</taxon>
        <taxon>Nectriaceae</taxon>
        <taxon>Fusarium</taxon>
        <taxon>Fusarium solani species complex</taxon>
        <taxon>Fusarium vanettenii</taxon>
    </lineage>
</organism>
<dbReference type="PANTHER" id="PTHR33112">
    <property type="entry name" value="DOMAIN PROTEIN, PUTATIVE-RELATED"/>
    <property type="match status" value="1"/>
</dbReference>
<dbReference type="RefSeq" id="XP_003042984.1">
    <property type="nucleotide sequence ID" value="XM_003042938.1"/>
</dbReference>
<dbReference type="AlphaFoldDB" id="C7ZF81"/>